<reference evidence="8" key="1">
    <citation type="submission" date="2021-11" db="EMBL/GenBank/DDBJ databases">
        <authorList>
            <person name="Islam A."/>
            <person name="Islam S."/>
            <person name="Flora M.S."/>
            <person name="Rahman M."/>
            <person name="Ziaur R.M."/>
            <person name="Epstein J.H."/>
            <person name="Hassan M."/>
            <person name="Klassen M."/>
            <person name="Woodard K."/>
            <person name="Webb A."/>
            <person name="Webby R.J."/>
            <person name="El Zowalaty M.E."/>
        </authorList>
    </citation>
    <scope>NUCLEOTIDE SEQUENCE</scope>
    <source>
        <strain evidence="8">Pbs3</strain>
    </source>
</reference>
<dbReference type="GO" id="GO:0004185">
    <property type="term" value="F:serine-type carboxypeptidase activity"/>
    <property type="evidence" value="ECO:0007669"/>
    <property type="project" value="UniProtKB-UniRule"/>
</dbReference>
<dbReference type="InterPro" id="IPR001563">
    <property type="entry name" value="Peptidase_S10"/>
</dbReference>
<dbReference type="Gene3D" id="1.10.287.410">
    <property type="match status" value="1"/>
</dbReference>
<dbReference type="GO" id="GO:0006508">
    <property type="term" value="P:proteolysis"/>
    <property type="evidence" value="ECO:0007669"/>
    <property type="project" value="UniProtKB-KW"/>
</dbReference>
<evidence type="ECO:0000256" key="6">
    <source>
        <dbReference type="ARBA" id="ARBA00023180"/>
    </source>
</evidence>
<dbReference type="SUPFAM" id="SSF53474">
    <property type="entry name" value="alpha/beta-Hydrolases"/>
    <property type="match status" value="1"/>
</dbReference>
<gene>
    <name evidence="8" type="ORF">PBS003_LOCUS6905</name>
</gene>
<keyword evidence="3 7" id="KW-0645">Protease</keyword>
<dbReference type="FunFam" id="1.10.287.410:FF:000002">
    <property type="entry name" value="Carboxypeptidase"/>
    <property type="match status" value="1"/>
</dbReference>
<dbReference type="Proteomes" id="UP001160483">
    <property type="component" value="Unassembled WGS sequence"/>
</dbReference>
<name>A0AAU9LJR6_9STRA</name>
<dbReference type="Pfam" id="PF00450">
    <property type="entry name" value="Peptidase_S10"/>
    <property type="match status" value="1"/>
</dbReference>
<keyword evidence="6" id="KW-0325">Glycoprotein</keyword>
<dbReference type="PROSITE" id="PS00560">
    <property type="entry name" value="CARBOXYPEPT_SER_HIS"/>
    <property type="match status" value="1"/>
</dbReference>
<proteinExistence type="inferred from homology"/>
<evidence type="ECO:0000256" key="7">
    <source>
        <dbReference type="RuleBase" id="RU361156"/>
    </source>
</evidence>
<comment type="similarity">
    <text evidence="1 7">Belongs to the peptidase S10 family.</text>
</comment>
<dbReference type="InterPro" id="IPR029058">
    <property type="entry name" value="AB_hydrolase_fold"/>
</dbReference>
<dbReference type="PANTHER" id="PTHR11802:SF113">
    <property type="entry name" value="SERINE CARBOXYPEPTIDASE CTSA-4.1"/>
    <property type="match status" value="1"/>
</dbReference>
<dbReference type="InterPro" id="IPR033124">
    <property type="entry name" value="Ser_caboxypep_his_AS"/>
</dbReference>
<organism evidence="8 9">
    <name type="scientific">Peronospora belbahrii</name>
    <dbReference type="NCBI Taxonomy" id="622444"/>
    <lineage>
        <taxon>Eukaryota</taxon>
        <taxon>Sar</taxon>
        <taxon>Stramenopiles</taxon>
        <taxon>Oomycota</taxon>
        <taxon>Peronosporomycetes</taxon>
        <taxon>Peronosporales</taxon>
        <taxon>Peronosporaceae</taxon>
        <taxon>Peronospora</taxon>
    </lineage>
</organism>
<evidence type="ECO:0000256" key="1">
    <source>
        <dbReference type="ARBA" id="ARBA00009431"/>
    </source>
</evidence>
<dbReference type="AlphaFoldDB" id="A0AAU9LJR6"/>
<dbReference type="EC" id="3.4.16.-" evidence="7"/>
<dbReference type="InterPro" id="IPR018202">
    <property type="entry name" value="Ser_caboxypep_ser_AS"/>
</dbReference>
<keyword evidence="4" id="KW-0732">Signal</keyword>
<dbReference type="PROSITE" id="PS00131">
    <property type="entry name" value="CARBOXYPEPT_SER_SER"/>
    <property type="match status" value="1"/>
</dbReference>
<dbReference type="Gene3D" id="3.40.50.1820">
    <property type="entry name" value="alpha/beta hydrolase"/>
    <property type="match status" value="1"/>
</dbReference>
<dbReference type="PRINTS" id="PR00724">
    <property type="entry name" value="CRBOXYPTASEC"/>
</dbReference>
<keyword evidence="2 7" id="KW-0121">Carboxypeptidase</keyword>
<protein>
    <recommendedName>
        <fullName evidence="7">Carboxypeptidase</fullName>
        <ecNumber evidence="7">3.4.16.-</ecNumber>
    </recommendedName>
</protein>
<evidence type="ECO:0000313" key="9">
    <source>
        <dbReference type="Proteomes" id="UP001160483"/>
    </source>
</evidence>
<keyword evidence="5 7" id="KW-0378">Hydrolase</keyword>
<evidence type="ECO:0000313" key="8">
    <source>
        <dbReference type="EMBL" id="CAH0480281.1"/>
    </source>
</evidence>
<accession>A0AAU9LJR6</accession>
<evidence type="ECO:0000256" key="5">
    <source>
        <dbReference type="ARBA" id="ARBA00022801"/>
    </source>
</evidence>
<evidence type="ECO:0000256" key="3">
    <source>
        <dbReference type="ARBA" id="ARBA00022670"/>
    </source>
</evidence>
<comment type="caution">
    <text evidence="8">The sequence shown here is derived from an EMBL/GenBank/DDBJ whole genome shotgun (WGS) entry which is preliminary data.</text>
</comment>
<dbReference type="PANTHER" id="PTHR11802">
    <property type="entry name" value="SERINE PROTEASE FAMILY S10 SERINE CARBOXYPEPTIDASE"/>
    <property type="match status" value="1"/>
</dbReference>
<dbReference type="EMBL" id="CAKKTJ010000324">
    <property type="protein sequence ID" value="CAH0480281.1"/>
    <property type="molecule type" value="Genomic_DNA"/>
</dbReference>
<evidence type="ECO:0000256" key="2">
    <source>
        <dbReference type="ARBA" id="ARBA00022645"/>
    </source>
</evidence>
<sequence length="508" mass="56900">MPSESTPLSLRSTSLQINLSIWRREEARRRDIKRGGFFILALCASIVIVTYVAEPTVENNNTNHQVQAHAGTQNIPVNMTTKSPEAFCGLTTQDAGYVKLSNKVDDHYFYWYFESRSQPSTDPLVLWLTGELGCSSMTALLTENGPCHVLPDLSTQLNPYSWTNESNVIWLDQPTRVGFTYGDERDADNGEDNVGEDIYYFLQGFFEKHLELSGRDFYITGESYGGHSVPVVAHYVWQKNKATTDTSQHINLKGIAIGNGLMQASIQWPHYIDMAIDNAYNISLVNATELDKMKVAMPVCISLLEQCPQNTTACIDGRGFCMENLYVPLLKAGRNPYDIRMPCKNEGNGMECYDMSYVSKYLDAPNVRKSLGVDVKRAGDWQECNSKVREVFLKTADAVTPINTYMADLLNNGVRVLIYAGDADLVCNWYGNHAWTQALQWKGRDGFNAAPETPFIMADGMNAGMVRSFNNQLTFLRVFNSGHMVPHDQPAVALNMLSKFLKNQALSS</sequence>
<evidence type="ECO:0000256" key="4">
    <source>
        <dbReference type="ARBA" id="ARBA00022729"/>
    </source>
</evidence>